<keyword evidence="3 5" id="KW-1133">Transmembrane helix</keyword>
<dbReference type="InterPro" id="IPR011701">
    <property type="entry name" value="MFS"/>
</dbReference>
<dbReference type="AlphaFoldDB" id="A0A6J6UJQ8"/>
<evidence type="ECO:0000256" key="5">
    <source>
        <dbReference type="SAM" id="Phobius"/>
    </source>
</evidence>
<reference evidence="6" key="1">
    <citation type="submission" date="2020-05" db="EMBL/GenBank/DDBJ databases">
        <authorList>
            <person name="Chiriac C."/>
            <person name="Salcher M."/>
            <person name="Ghai R."/>
            <person name="Kavagutti S V."/>
        </authorList>
    </citation>
    <scope>NUCLEOTIDE SEQUENCE</scope>
</reference>
<evidence type="ECO:0000256" key="3">
    <source>
        <dbReference type="ARBA" id="ARBA00022989"/>
    </source>
</evidence>
<feature type="transmembrane region" description="Helical" evidence="5">
    <location>
        <begin position="96"/>
        <end position="115"/>
    </location>
</feature>
<feature type="transmembrane region" description="Helical" evidence="5">
    <location>
        <begin position="136"/>
        <end position="154"/>
    </location>
</feature>
<evidence type="ECO:0000313" key="6">
    <source>
        <dbReference type="EMBL" id="CAB4759318.1"/>
    </source>
</evidence>
<feature type="transmembrane region" description="Helical" evidence="5">
    <location>
        <begin position="199"/>
        <end position="222"/>
    </location>
</feature>
<evidence type="ECO:0000256" key="1">
    <source>
        <dbReference type="ARBA" id="ARBA00004141"/>
    </source>
</evidence>
<evidence type="ECO:0000256" key="2">
    <source>
        <dbReference type="ARBA" id="ARBA00022692"/>
    </source>
</evidence>
<dbReference type="EMBL" id="CAEZZG010000016">
    <property type="protein sequence ID" value="CAB4759318.1"/>
    <property type="molecule type" value="Genomic_DNA"/>
</dbReference>
<keyword evidence="4 5" id="KW-0472">Membrane</keyword>
<feature type="transmembrane region" description="Helical" evidence="5">
    <location>
        <begin position="365"/>
        <end position="385"/>
    </location>
</feature>
<feature type="transmembrane region" description="Helical" evidence="5">
    <location>
        <begin position="43"/>
        <end position="63"/>
    </location>
</feature>
<dbReference type="Gene3D" id="1.20.1250.20">
    <property type="entry name" value="MFS general substrate transporter like domains"/>
    <property type="match status" value="1"/>
</dbReference>
<keyword evidence="2 5" id="KW-0812">Transmembrane</keyword>
<sequence>MKSKFSKTERRALNLLFLPFGVGTMATSTRFPEIRDNLNLSNGVFGTYLTLGGIGSLIAFMFVGNIVHKIGIKPVILVASTGLFATMAAVPHIKSPLIWLAANILIALFWVSFHISNNSQAIHRQEEIGELILPKLHGLWSLGALLTAVIAIVITPYVSLAWHIDVLELAMWLATLYGISKSTPYFIDKSDDENDIPRISFASLIISIKSQPVIAITMVLAMQMEFAIQDWAAIFSRDSIGMSASASIYGYTVFIGAMIIFRLNVQQLHRAFTEAQLLKFLPLLGGIGFIAFVPLGTIVAETNVKFGFALALLGFALGGFGSSILSPTYFGIAFRNSSLPSSVVVAQLGLISAVLTFFIKITISWVAQATSVTIALMIPAIMLLVTSKFSYLGRATKD</sequence>
<comment type="subcellular location">
    <subcellularLocation>
        <location evidence="1">Membrane</location>
        <topology evidence="1">Multi-pass membrane protein</topology>
    </subcellularLocation>
</comment>
<accession>A0A6J6UJQ8</accession>
<dbReference type="GO" id="GO:0016020">
    <property type="term" value="C:membrane"/>
    <property type="evidence" value="ECO:0007669"/>
    <property type="project" value="UniProtKB-SubCell"/>
</dbReference>
<dbReference type="Pfam" id="PF07690">
    <property type="entry name" value="MFS_1"/>
    <property type="match status" value="1"/>
</dbReference>
<protein>
    <submittedName>
        <fullName evidence="6">Unannotated protein</fullName>
    </submittedName>
</protein>
<evidence type="ECO:0000256" key="4">
    <source>
        <dbReference type="ARBA" id="ARBA00023136"/>
    </source>
</evidence>
<dbReference type="InterPro" id="IPR036259">
    <property type="entry name" value="MFS_trans_sf"/>
</dbReference>
<feature type="transmembrane region" description="Helical" evidence="5">
    <location>
        <begin position="277"/>
        <end position="300"/>
    </location>
</feature>
<feature type="transmembrane region" description="Helical" evidence="5">
    <location>
        <begin position="12"/>
        <end position="31"/>
    </location>
</feature>
<feature type="transmembrane region" description="Helical" evidence="5">
    <location>
        <begin position="339"/>
        <end position="359"/>
    </location>
</feature>
<proteinExistence type="predicted"/>
<dbReference type="PANTHER" id="PTHR23514">
    <property type="entry name" value="BYPASS OF STOP CODON PROTEIN 6"/>
    <property type="match status" value="1"/>
</dbReference>
<feature type="transmembrane region" description="Helical" evidence="5">
    <location>
        <begin position="242"/>
        <end position="265"/>
    </location>
</feature>
<dbReference type="PANTHER" id="PTHR23514:SF13">
    <property type="entry name" value="INNER MEMBRANE PROTEIN YBJJ"/>
    <property type="match status" value="1"/>
</dbReference>
<dbReference type="InterPro" id="IPR051788">
    <property type="entry name" value="MFS_Transporter"/>
</dbReference>
<feature type="transmembrane region" description="Helical" evidence="5">
    <location>
        <begin position="70"/>
        <end position="90"/>
    </location>
</feature>
<feature type="transmembrane region" description="Helical" evidence="5">
    <location>
        <begin position="306"/>
        <end position="332"/>
    </location>
</feature>
<gene>
    <name evidence="6" type="ORF">UFOPK2844_00984</name>
</gene>
<organism evidence="6">
    <name type="scientific">freshwater metagenome</name>
    <dbReference type="NCBI Taxonomy" id="449393"/>
    <lineage>
        <taxon>unclassified sequences</taxon>
        <taxon>metagenomes</taxon>
        <taxon>ecological metagenomes</taxon>
    </lineage>
</organism>
<dbReference type="GO" id="GO:0022857">
    <property type="term" value="F:transmembrane transporter activity"/>
    <property type="evidence" value="ECO:0007669"/>
    <property type="project" value="InterPro"/>
</dbReference>
<name>A0A6J6UJQ8_9ZZZZ</name>
<feature type="transmembrane region" description="Helical" evidence="5">
    <location>
        <begin position="160"/>
        <end position="179"/>
    </location>
</feature>
<dbReference type="SUPFAM" id="SSF103473">
    <property type="entry name" value="MFS general substrate transporter"/>
    <property type="match status" value="1"/>
</dbReference>